<proteinExistence type="predicted"/>
<comment type="caution">
    <text evidence="1">The sequence shown here is derived from an EMBL/GenBank/DDBJ whole genome shotgun (WGS) entry which is preliminary data.</text>
</comment>
<sequence length="100" mass="11548">MSGYLLNTRQTMLLTKQPSAPVDVEIRELKKTSLHKMIQHQVPSCILGLLWRCIKFNMVPGKTPEISENLDLFFGELMWYWDGPHPGLNDYGENKEDGQE</sequence>
<evidence type="ECO:0000313" key="2">
    <source>
        <dbReference type="Proteomes" id="UP001516023"/>
    </source>
</evidence>
<reference evidence="1 2" key="1">
    <citation type="journal article" date="2020" name="G3 (Bethesda)">
        <title>Improved Reference Genome for Cyclotella cryptica CCMP332, a Model for Cell Wall Morphogenesis, Salinity Adaptation, and Lipid Production in Diatoms (Bacillariophyta).</title>
        <authorList>
            <person name="Roberts W.R."/>
            <person name="Downey K.M."/>
            <person name="Ruck E.C."/>
            <person name="Traller J.C."/>
            <person name="Alverson A.J."/>
        </authorList>
    </citation>
    <scope>NUCLEOTIDE SEQUENCE [LARGE SCALE GENOMIC DNA]</scope>
    <source>
        <strain evidence="1 2">CCMP332</strain>
    </source>
</reference>
<dbReference type="EMBL" id="JABMIG020000034">
    <property type="protein sequence ID" value="KAL3800127.1"/>
    <property type="molecule type" value="Genomic_DNA"/>
</dbReference>
<gene>
    <name evidence="1" type="ORF">HJC23_001048</name>
</gene>
<accession>A0ABD3QI42</accession>
<keyword evidence="2" id="KW-1185">Reference proteome</keyword>
<dbReference type="Proteomes" id="UP001516023">
    <property type="component" value="Unassembled WGS sequence"/>
</dbReference>
<name>A0ABD3QI42_9STRA</name>
<protein>
    <submittedName>
        <fullName evidence="1">Uncharacterized protein</fullName>
    </submittedName>
</protein>
<dbReference type="AlphaFoldDB" id="A0ABD3QI42"/>
<organism evidence="1 2">
    <name type="scientific">Cyclotella cryptica</name>
    <dbReference type="NCBI Taxonomy" id="29204"/>
    <lineage>
        <taxon>Eukaryota</taxon>
        <taxon>Sar</taxon>
        <taxon>Stramenopiles</taxon>
        <taxon>Ochrophyta</taxon>
        <taxon>Bacillariophyta</taxon>
        <taxon>Coscinodiscophyceae</taxon>
        <taxon>Thalassiosirophycidae</taxon>
        <taxon>Stephanodiscales</taxon>
        <taxon>Stephanodiscaceae</taxon>
        <taxon>Cyclotella</taxon>
    </lineage>
</organism>
<evidence type="ECO:0000313" key="1">
    <source>
        <dbReference type="EMBL" id="KAL3800127.1"/>
    </source>
</evidence>